<comment type="caution">
    <text evidence="2">The sequence shown here is derived from an EMBL/GenBank/DDBJ whole genome shotgun (WGS) entry which is preliminary data.</text>
</comment>
<evidence type="ECO:0008006" key="4">
    <source>
        <dbReference type="Google" id="ProtNLM"/>
    </source>
</evidence>
<evidence type="ECO:0000313" key="2">
    <source>
        <dbReference type="EMBL" id="KAE9637249.1"/>
    </source>
</evidence>
<dbReference type="Proteomes" id="UP000483018">
    <property type="component" value="Unassembled WGS sequence"/>
</dbReference>
<dbReference type="RefSeq" id="WP_158739159.1">
    <property type="nucleotide sequence ID" value="NZ_JAFBEP010000006.1"/>
</dbReference>
<dbReference type="EMBL" id="WSLF01000001">
    <property type="protein sequence ID" value="KAE9637249.1"/>
    <property type="molecule type" value="Genomic_DNA"/>
</dbReference>
<keyword evidence="3" id="KW-1185">Reference proteome</keyword>
<accession>A0A7C8HGG4</accession>
<protein>
    <recommendedName>
        <fullName evidence="4">Pilus assembly protein PilO</fullName>
    </recommendedName>
</protein>
<keyword evidence="1" id="KW-1133">Transmembrane helix</keyword>
<dbReference type="AlphaFoldDB" id="A0A7C8HGG4"/>
<name>A0A7C8HGG4_9FIRM</name>
<keyword evidence="1" id="KW-0472">Membrane</keyword>
<feature type="transmembrane region" description="Helical" evidence="1">
    <location>
        <begin position="7"/>
        <end position="26"/>
    </location>
</feature>
<keyword evidence="1" id="KW-0812">Transmembrane</keyword>
<dbReference type="OrthoDB" id="2053640at2"/>
<dbReference type="Gene3D" id="3.30.70.60">
    <property type="match status" value="1"/>
</dbReference>
<dbReference type="InterPro" id="IPR014717">
    <property type="entry name" value="Transl_elong_EF1B/ribsomal_bS6"/>
</dbReference>
<sequence length="413" mass="47631">MKFKENKLELIILTAVLIIGSGILYYKYVLCVQIQRIKQLNTDIKDAKYTLELKNIELKKVNSLQNEISHLDTRINAFKLKIIPYHETAQKLVLLQNFITLSNLTLEKIELKEPTEKALGDESLENSDVPSNDVLDQEIIKYGELFINLELFGSYEDLRVFIEQIGASVKPFVINTIEITPREKGKDSEYQEDEVQAKIELLAYILLNPSERENSNYNFMEYEYKYKNPFKPMAKIENKFENQIMGIIEEKSSDLKPSDLFAHGNNVLPLKVKDFKIAVKDIYASGDNFYIVGPGNKGEYTTLQARTISPVSFYLTLNPTGYEYFIETKEQGVKSFQKKMVLDQCRVIVDSTVMAMRNNQELNTCIFIQNNTEYPLQVLLKGSYLDKIHIYTKNGFEIKAGEIKENIQVTIVQ</sequence>
<organism evidence="2 3">
    <name type="scientific">Defluviitalea raffinosedens</name>
    <dbReference type="NCBI Taxonomy" id="1450156"/>
    <lineage>
        <taxon>Bacteria</taxon>
        <taxon>Bacillati</taxon>
        <taxon>Bacillota</taxon>
        <taxon>Clostridia</taxon>
        <taxon>Lachnospirales</taxon>
        <taxon>Defluviitaleaceae</taxon>
        <taxon>Defluviitalea</taxon>
    </lineage>
</organism>
<reference evidence="2 3" key="1">
    <citation type="submission" date="2019-12" db="EMBL/GenBank/DDBJ databases">
        <title>Defluviitalea raffinosedens, isolated from a biogas fermenter, genome sequencing and characterization.</title>
        <authorList>
            <person name="Rettenmaier R."/>
            <person name="Schneider M."/>
            <person name="Neuhaus K."/>
            <person name="Liebl W."/>
            <person name="Zverlov V."/>
        </authorList>
    </citation>
    <scope>NUCLEOTIDE SEQUENCE [LARGE SCALE GENOMIC DNA]</scope>
    <source>
        <strain evidence="2 3">249c-K6</strain>
    </source>
</reference>
<proteinExistence type="predicted"/>
<evidence type="ECO:0000313" key="3">
    <source>
        <dbReference type="Proteomes" id="UP000483018"/>
    </source>
</evidence>
<gene>
    <name evidence="2" type="ORF">GND95_02115</name>
</gene>
<evidence type="ECO:0000256" key="1">
    <source>
        <dbReference type="SAM" id="Phobius"/>
    </source>
</evidence>